<sequence>YPDGPLEVQPNLFLYSEPTLEQAREFDLIINVARELKDLSKDIARDSRCHAKYIFIPWSHNSKLVPDLVYLTAMISQYLHPLDTQLAGRGAKAASKKVLIHCQCGVSRSASLIVAYLMYDLKIGVNEGYNMLKVSAPLIAPNMGLIFQLMEW</sequence>
<dbReference type="OrthoDB" id="426001at2759"/>
<dbReference type="PANTHER" id="PTHR10159:SF519">
    <property type="entry name" value="DUAL SPECIFICITY PROTEIN PHOSPHATASE MPK3"/>
    <property type="match status" value="1"/>
</dbReference>
<feature type="domain" description="Tyrosine-protein phosphatase" evidence="5">
    <location>
        <begin position="4"/>
        <end position="152"/>
    </location>
</feature>
<evidence type="ECO:0000259" key="5">
    <source>
        <dbReference type="PROSITE" id="PS50054"/>
    </source>
</evidence>
<dbReference type="AlphaFoldDB" id="A0A1E3QZQ0"/>
<dbReference type="EC" id="3.1.3.48" evidence="2"/>
<evidence type="ECO:0000256" key="3">
    <source>
        <dbReference type="ARBA" id="ARBA00022801"/>
    </source>
</evidence>
<dbReference type="GO" id="GO:0008330">
    <property type="term" value="F:protein tyrosine/threonine phosphatase activity"/>
    <property type="evidence" value="ECO:0007669"/>
    <property type="project" value="TreeGrafter"/>
</dbReference>
<dbReference type="Pfam" id="PF00782">
    <property type="entry name" value="DSPc"/>
    <property type="match status" value="1"/>
</dbReference>
<dbReference type="Gene3D" id="3.90.190.10">
    <property type="entry name" value="Protein tyrosine phosphatase superfamily"/>
    <property type="match status" value="1"/>
</dbReference>
<dbReference type="PROSITE" id="PS00383">
    <property type="entry name" value="TYR_PHOSPHATASE_1"/>
    <property type="match status" value="1"/>
</dbReference>
<evidence type="ECO:0000259" key="6">
    <source>
        <dbReference type="PROSITE" id="PS50056"/>
    </source>
</evidence>
<comment type="similarity">
    <text evidence="1">Belongs to the protein-tyrosine phosphatase family. Non-receptor class dual specificity subfamily.</text>
</comment>
<dbReference type="GO" id="GO:0005829">
    <property type="term" value="C:cytosol"/>
    <property type="evidence" value="ECO:0007669"/>
    <property type="project" value="TreeGrafter"/>
</dbReference>
<dbReference type="PROSITE" id="PS50056">
    <property type="entry name" value="TYR_PHOSPHATASE_2"/>
    <property type="match status" value="1"/>
</dbReference>
<dbReference type="SUPFAM" id="SSF52799">
    <property type="entry name" value="(Phosphotyrosine protein) phosphatases II"/>
    <property type="match status" value="1"/>
</dbReference>
<organism evidence="7 8">
    <name type="scientific">Babjeviella inositovora NRRL Y-12698</name>
    <dbReference type="NCBI Taxonomy" id="984486"/>
    <lineage>
        <taxon>Eukaryota</taxon>
        <taxon>Fungi</taxon>
        <taxon>Dikarya</taxon>
        <taxon>Ascomycota</taxon>
        <taxon>Saccharomycotina</taxon>
        <taxon>Pichiomycetes</taxon>
        <taxon>Serinales incertae sedis</taxon>
        <taxon>Babjeviella</taxon>
    </lineage>
</organism>
<dbReference type="RefSeq" id="XP_018988497.1">
    <property type="nucleotide sequence ID" value="XM_019131217.1"/>
</dbReference>
<feature type="non-terminal residue" evidence="7">
    <location>
        <position position="1"/>
    </location>
</feature>
<dbReference type="InterPro" id="IPR000387">
    <property type="entry name" value="Tyr_Pase_dom"/>
</dbReference>
<feature type="non-terminal residue" evidence="7">
    <location>
        <position position="152"/>
    </location>
</feature>
<evidence type="ECO:0000256" key="2">
    <source>
        <dbReference type="ARBA" id="ARBA00013064"/>
    </source>
</evidence>
<dbReference type="InterPro" id="IPR000340">
    <property type="entry name" value="Dual-sp_phosphatase_cat-dom"/>
</dbReference>
<dbReference type="GO" id="GO:0017017">
    <property type="term" value="F:MAP kinase tyrosine/serine/threonine phosphatase activity"/>
    <property type="evidence" value="ECO:0007669"/>
    <property type="project" value="TreeGrafter"/>
</dbReference>
<protein>
    <recommendedName>
        <fullName evidence="2">protein-tyrosine-phosphatase</fullName>
        <ecNumber evidence="2">3.1.3.48</ecNumber>
    </recommendedName>
</protein>
<accession>A0A1E3QZQ0</accession>
<gene>
    <name evidence="7" type="ORF">BABINDRAFT_19488</name>
</gene>
<evidence type="ECO:0000313" key="8">
    <source>
        <dbReference type="Proteomes" id="UP000094336"/>
    </source>
</evidence>
<keyword evidence="8" id="KW-1185">Reference proteome</keyword>
<dbReference type="PANTHER" id="PTHR10159">
    <property type="entry name" value="DUAL SPECIFICITY PROTEIN PHOSPHATASE"/>
    <property type="match status" value="1"/>
</dbReference>
<keyword evidence="4" id="KW-0904">Protein phosphatase</keyword>
<dbReference type="STRING" id="984486.A0A1E3QZQ0"/>
<dbReference type="PROSITE" id="PS50054">
    <property type="entry name" value="TYR_PHOSPHATASE_DUAL"/>
    <property type="match status" value="1"/>
</dbReference>
<feature type="domain" description="Tyrosine specific protein phosphatases" evidence="6">
    <location>
        <begin position="76"/>
        <end position="133"/>
    </location>
</feature>
<proteinExistence type="inferred from homology"/>
<name>A0A1E3QZQ0_9ASCO</name>
<dbReference type="GO" id="GO:0043409">
    <property type="term" value="P:negative regulation of MAPK cascade"/>
    <property type="evidence" value="ECO:0007669"/>
    <property type="project" value="TreeGrafter"/>
</dbReference>
<keyword evidence="3" id="KW-0378">Hydrolase</keyword>
<dbReference type="Proteomes" id="UP000094336">
    <property type="component" value="Unassembled WGS sequence"/>
</dbReference>
<reference evidence="8" key="1">
    <citation type="submission" date="2016-05" db="EMBL/GenBank/DDBJ databases">
        <title>Comparative genomics of biotechnologically important yeasts.</title>
        <authorList>
            <consortium name="DOE Joint Genome Institute"/>
            <person name="Riley R."/>
            <person name="Haridas S."/>
            <person name="Wolfe K.H."/>
            <person name="Lopes M.R."/>
            <person name="Hittinger C.T."/>
            <person name="Goker M."/>
            <person name="Salamov A."/>
            <person name="Wisecaver J."/>
            <person name="Long T.M."/>
            <person name="Aerts A.L."/>
            <person name="Barry K."/>
            <person name="Choi C."/>
            <person name="Clum A."/>
            <person name="Coughlan A.Y."/>
            <person name="Deshpande S."/>
            <person name="Douglass A.P."/>
            <person name="Hanson S.J."/>
            <person name="Klenk H.-P."/>
            <person name="Labutti K."/>
            <person name="Lapidus A."/>
            <person name="Lindquist E."/>
            <person name="Lipzen A."/>
            <person name="Meier-Kolthoff J.P."/>
            <person name="Ohm R.A."/>
            <person name="Otillar R.P."/>
            <person name="Pangilinan J."/>
            <person name="Peng Y."/>
            <person name="Rokas A."/>
            <person name="Rosa C.A."/>
            <person name="Scheuner C."/>
            <person name="Sibirny A.A."/>
            <person name="Slot J.C."/>
            <person name="Stielow J.B."/>
            <person name="Sun H."/>
            <person name="Kurtzman C.P."/>
            <person name="Blackwell M."/>
            <person name="Grigoriev I.V."/>
            <person name="Jeffries T.W."/>
        </authorList>
    </citation>
    <scope>NUCLEOTIDE SEQUENCE [LARGE SCALE GENOMIC DNA]</scope>
    <source>
        <strain evidence="8">NRRL Y-12698</strain>
    </source>
</reference>
<dbReference type="EMBL" id="KV454426">
    <property type="protein sequence ID" value="ODQ83169.1"/>
    <property type="molecule type" value="Genomic_DNA"/>
</dbReference>
<dbReference type="GeneID" id="30149070"/>
<dbReference type="GO" id="GO:0033550">
    <property type="term" value="F:MAP kinase tyrosine phosphatase activity"/>
    <property type="evidence" value="ECO:0007669"/>
    <property type="project" value="TreeGrafter"/>
</dbReference>
<evidence type="ECO:0000313" key="7">
    <source>
        <dbReference type="EMBL" id="ODQ83169.1"/>
    </source>
</evidence>
<dbReference type="CDD" id="cd14521">
    <property type="entry name" value="DSP_fungal_SDP1-like"/>
    <property type="match status" value="1"/>
</dbReference>
<dbReference type="InterPro" id="IPR029021">
    <property type="entry name" value="Prot-tyrosine_phosphatase-like"/>
</dbReference>
<evidence type="ECO:0000256" key="1">
    <source>
        <dbReference type="ARBA" id="ARBA00008601"/>
    </source>
</evidence>
<evidence type="ECO:0000256" key="4">
    <source>
        <dbReference type="ARBA" id="ARBA00022912"/>
    </source>
</evidence>
<dbReference type="GO" id="GO:0005634">
    <property type="term" value="C:nucleus"/>
    <property type="evidence" value="ECO:0007669"/>
    <property type="project" value="TreeGrafter"/>
</dbReference>
<dbReference type="InterPro" id="IPR020422">
    <property type="entry name" value="TYR_PHOSPHATASE_DUAL_dom"/>
</dbReference>
<dbReference type="InterPro" id="IPR016130">
    <property type="entry name" value="Tyr_Pase_AS"/>
</dbReference>
<dbReference type="SMART" id="SM00195">
    <property type="entry name" value="DSPc"/>
    <property type="match status" value="1"/>
</dbReference>